<dbReference type="PANTHER" id="PTHR35317:SF35">
    <property type="entry name" value="DUF4219 DOMAIN-CONTAINING PROTEIN"/>
    <property type="match status" value="1"/>
</dbReference>
<keyword evidence="1" id="KW-0863">Zinc-finger</keyword>
<proteinExistence type="predicted"/>
<dbReference type="InterPro" id="IPR001878">
    <property type="entry name" value="Znf_CCHC"/>
</dbReference>
<gene>
    <name evidence="4" type="ORF">U9M48_031070</name>
</gene>
<dbReference type="SUPFAM" id="SSF57756">
    <property type="entry name" value="Retrovirus zinc finger-like domains"/>
    <property type="match status" value="1"/>
</dbReference>
<dbReference type="PROSITE" id="PS50158">
    <property type="entry name" value="ZF_CCHC"/>
    <property type="match status" value="1"/>
</dbReference>
<keyword evidence="1" id="KW-0862">Zinc</keyword>
<evidence type="ECO:0000256" key="2">
    <source>
        <dbReference type="SAM" id="MobiDB-lite"/>
    </source>
</evidence>
<evidence type="ECO:0000313" key="4">
    <source>
        <dbReference type="EMBL" id="WVZ83984.1"/>
    </source>
</evidence>
<protein>
    <recommendedName>
        <fullName evidence="3">CCHC-type domain-containing protein</fullName>
    </recommendedName>
</protein>
<name>A0AAQ3U1X1_PASNO</name>
<evidence type="ECO:0000259" key="3">
    <source>
        <dbReference type="PROSITE" id="PS50158"/>
    </source>
</evidence>
<dbReference type="PANTHER" id="PTHR35317">
    <property type="entry name" value="OS04G0629600 PROTEIN"/>
    <property type="match status" value="1"/>
</dbReference>
<dbReference type="SMART" id="SM00343">
    <property type="entry name" value="ZnF_C2HC"/>
    <property type="match status" value="1"/>
</dbReference>
<keyword evidence="1" id="KW-0479">Metal-binding</keyword>
<feature type="domain" description="CCHC-type" evidence="3">
    <location>
        <begin position="209"/>
        <end position="225"/>
    </location>
</feature>
<dbReference type="AlphaFoldDB" id="A0AAQ3U1X1"/>
<evidence type="ECO:0000256" key="1">
    <source>
        <dbReference type="PROSITE-ProRule" id="PRU00047"/>
    </source>
</evidence>
<dbReference type="GO" id="GO:0008270">
    <property type="term" value="F:zinc ion binding"/>
    <property type="evidence" value="ECO:0007669"/>
    <property type="project" value="UniProtKB-KW"/>
</dbReference>
<dbReference type="InterPro" id="IPR036875">
    <property type="entry name" value="Znf_CCHC_sf"/>
</dbReference>
<organism evidence="4 5">
    <name type="scientific">Paspalum notatum var. saurae</name>
    <dbReference type="NCBI Taxonomy" id="547442"/>
    <lineage>
        <taxon>Eukaryota</taxon>
        <taxon>Viridiplantae</taxon>
        <taxon>Streptophyta</taxon>
        <taxon>Embryophyta</taxon>
        <taxon>Tracheophyta</taxon>
        <taxon>Spermatophyta</taxon>
        <taxon>Magnoliopsida</taxon>
        <taxon>Liliopsida</taxon>
        <taxon>Poales</taxon>
        <taxon>Poaceae</taxon>
        <taxon>PACMAD clade</taxon>
        <taxon>Panicoideae</taxon>
        <taxon>Andropogonodae</taxon>
        <taxon>Paspaleae</taxon>
        <taxon>Paspalinae</taxon>
        <taxon>Paspalum</taxon>
    </lineage>
</organism>
<dbReference type="Gene3D" id="4.10.60.10">
    <property type="entry name" value="Zinc finger, CCHC-type"/>
    <property type="match status" value="1"/>
</dbReference>
<keyword evidence="5" id="KW-1185">Reference proteome</keyword>
<dbReference type="Proteomes" id="UP001341281">
    <property type="component" value="Chromosome 07"/>
</dbReference>
<reference evidence="4 5" key="1">
    <citation type="submission" date="2024-02" db="EMBL/GenBank/DDBJ databases">
        <title>High-quality chromosome-scale genome assembly of Pensacola bahiagrass (Paspalum notatum Flugge var. saurae).</title>
        <authorList>
            <person name="Vega J.M."/>
            <person name="Podio M."/>
            <person name="Orjuela J."/>
            <person name="Siena L.A."/>
            <person name="Pessino S.C."/>
            <person name="Combes M.C."/>
            <person name="Mariac C."/>
            <person name="Albertini E."/>
            <person name="Pupilli F."/>
            <person name="Ortiz J.P.A."/>
            <person name="Leblanc O."/>
        </authorList>
    </citation>
    <scope>NUCLEOTIDE SEQUENCE [LARGE SCALE GENOMIC DNA]</scope>
    <source>
        <strain evidence="4">R1</strain>
        <tissue evidence="4">Leaf</tissue>
    </source>
</reference>
<dbReference type="EMBL" id="CP144751">
    <property type="protein sequence ID" value="WVZ83984.1"/>
    <property type="molecule type" value="Genomic_DNA"/>
</dbReference>
<sequence>MKAGLAVKKMAKEAWDAVKAMRIGDDRVKAVSTQRLWKEFENFWFRDGEGIDDVAVRINGLVASFREMGETLEDHHVVKKLFYVVSKKFKQVAVSIEMLTVLKTATIEEFVGRLRVAENADKEDAEEVAEQGFGRLYLTEEQWEARWREQNKERARGGDARRGSYGGDRRRNGDNNGGVDHDWCSKIDDNSSNVASGSSCRRGRCNRGRCYKCGEIGHIARWCREKKKKKKETALLADGGDAPAVL</sequence>
<dbReference type="Pfam" id="PF00098">
    <property type="entry name" value="zf-CCHC"/>
    <property type="match status" value="1"/>
</dbReference>
<evidence type="ECO:0000313" key="5">
    <source>
        <dbReference type="Proteomes" id="UP001341281"/>
    </source>
</evidence>
<accession>A0AAQ3U1X1</accession>
<feature type="region of interest" description="Disordered" evidence="2">
    <location>
        <begin position="149"/>
        <end position="180"/>
    </location>
</feature>
<dbReference type="Pfam" id="PF14223">
    <property type="entry name" value="Retrotran_gag_2"/>
    <property type="match status" value="1"/>
</dbReference>
<dbReference type="GO" id="GO:0003676">
    <property type="term" value="F:nucleic acid binding"/>
    <property type="evidence" value="ECO:0007669"/>
    <property type="project" value="InterPro"/>
</dbReference>